<proteinExistence type="predicted"/>
<evidence type="ECO:0000256" key="1">
    <source>
        <dbReference type="SAM" id="MobiDB-lite"/>
    </source>
</evidence>
<reference evidence="2" key="1">
    <citation type="submission" date="2017-07" db="EMBL/GenBank/DDBJ databases">
        <title>Taro Niue Genome Assembly and Annotation.</title>
        <authorList>
            <person name="Atibalentja N."/>
            <person name="Keating K."/>
            <person name="Fields C.J."/>
        </authorList>
    </citation>
    <scope>NUCLEOTIDE SEQUENCE</scope>
    <source>
        <strain evidence="2">Niue_2</strain>
        <tissue evidence="2">Leaf</tissue>
    </source>
</reference>
<sequence length="90" mass="9827">MVGYADMENPVQTSTSRQSETGTQSSTTVTAVVWPDYGPTLGLSKWFRGHKERGSEKKDWLVCTGVRDSSMLVALNAPSKAHEDGGPKQR</sequence>
<organism evidence="2 3">
    <name type="scientific">Colocasia esculenta</name>
    <name type="common">Wild taro</name>
    <name type="synonym">Arum esculentum</name>
    <dbReference type="NCBI Taxonomy" id="4460"/>
    <lineage>
        <taxon>Eukaryota</taxon>
        <taxon>Viridiplantae</taxon>
        <taxon>Streptophyta</taxon>
        <taxon>Embryophyta</taxon>
        <taxon>Tracheophyta</taxon>
        <taxon>Spermatophyta</taxon>
        <taxon>Magnoliopsida</taxon>
        <taxon>Liliopsida</taxon>
        <taxon>Araceae</taxon>
        <taxon>Aroideae</taxon>
        <taxon>Colocasieae</taxon>
        <taxon>Colocasia</taxon>
    </lineage>
</organism>
<feature type="compositionally biased region" description="Polar residues" evidence="1">
    <location>
        <begin position="10"/>
        <end position="30"/>
    </location>
</feature>
<evidence type="ECO:0000313" key="2">
    <source>
        <dbReference type="EMBL" id="MQM04559.1"/>
    </source>
</evidence>
<accession>A0A843W5H8</accession>
<feature type="region of interest" description="Disordered" evidence="1">
    <location>
        <begin position="1"/>
        <end position="30"/>
    </location>
</feature>
<dbReference type="Proteomes" id="UP000652761">
    <property type="component" value="Unassembled WGS sequence"/>
</dbReference>
<gene>
    <name evidence="2" type="ORF">Taro_037364</name>
</gene>
<dbReference type="EMBL" id="NMUH01003241">
    <property type="protein sequence ID" value="MQM04559.1"/>
    <property type="molecule type" value="Genomic_DNA"/>
</dbReference>
<name>A0A843W5H8_COLES</name>
<comment type="caution">
    <text evidence="2">The sequence shown here is derived from an EMBL/GenBank/DDBJ whole genome shotgun (WGS) entry which is preliminary data.</text>
</comment>
<keyword evidence="3" id="KW-1185">Reference proteome</keyword>
<dbReference type="AlphaFoldDB" id="A0A843W5H8"/>
<protein>
    <submittedName>
        <fullName evidence="2">Uncharacterized protein</fullName>
    </submittedName>
</protein>
<evidence type="ECO:0000313" key="3">
    <source>
        <dbReference type="Proteomes" id="UP000652761"/>
    </source>
</evidence>